<feature type="compositionally biased region" description="Low complexity" evidence="1">
    <location>
        <begin position="34"/>
        <end position="44"/>
    </location>
</feature>
<evidence type="ECO:0000313" key="3">
    <source>
        <dbReference type="EMBL" id="QJW37510.1"/>
    </source>
</evidence>
<dbReference type="OrthoDB" id="5150248at2"/>
<dbReference type="PROSITE" id="PS51257">
    <property type="entry name" value="PROKAR_LIPOPROTEIN"/>
    <property type="match status" value="1"/>
</dbReference>
<keyword evidence="2" id="KW-0732">Signal</keyword>
<evidence type="ECO:0000313" key="4">
    <source>
        <dbReference type="Proteomes" id="UP000451354"/>
    </source>
</evidence>
<gene>
    <name evidence="3" type="ORF">FIC82_016295</name>
</gene>
<feature type="region of interest" description="Disordered" evidence="1">
    <location>
        <begin position="29"/>
        <end position="56"/>
    </location>
</feature>
<dbReference type="Proteomes" id="UP000451354">
    <property type="component" value="Chromosome"/>
</dbReference>
<dbReference type="AlphaFoldDB" id="A0A6M5UH77"/>
<evidence type="ECO:0000256" key="1">
    <source>
        <dbReference type="SAM" id="MobiDB-lite"/>
    </source>
</evidence>
<protein>
    <submittedName>
        <fullName evidence="3">Uncharacterized protein</fullName>
    </submittedName>
</protein>
<keyword evidence="4" id="KW-1185">Reference proteome</keyword>
<dbReference type="KEGG" id="cprt:FIC82_016295"/>
<dbReference type="EMBL" id="CP052757">
    <property type="protein sequence ID" value="QJW37510.1"/>
    <property type="molecule type" value="Genomic_DNA"/>
</dbReference>
<sequence length="217" mass="22384">MNRARSSLTALAVIATLALSGCGLLGGSPEDADPPAASSAQADEGGAEAGVDEAAAGGAARVADSVMAEQTVDAPSSELGGELTTTLRSVEVQDEILTVRWALRWDSDDQPDDASASHLDLGIDWVLTATDPVGLVQYRPFCTEGSWKGGSPDPQQCSYHIVGSPRYPFDGFVNHATIEAFAQLPAPEGSPATIDVLPGQGLPVFTAAEITYLDGAE</sequence>
<reference evidence="4" key="1">
    <citation type="journal article" date="2022" name="Int. J. Syst. Evol. Microbiol.">
        <title>Cellulosimicrobium protaetiae sp. nov., isolated from the gut of the larva of Protaetia brevitarsis seulensis.</title>
        <authorList>
            <person name="Le Han H."/>
            <person name="Nguyen T.T.H."/>
            <person name="Li Z."/>
            <person name="Shin N.R."/>
            <person name="Kim S.G."/>
        </authorList>
    </citation>
    <scope>NUCLEOTIDE SEQUENCE [LARGE SCALE GENOMIC DNA]</scope>
    <source>
        <strain evidence="4">BI34</strain>
    </source>
</reference>
<proteinExistence type="predicted"/>
<organism evidence="3 4">
    <name type="scientific">Cellulosimicrobium protaetiae</name>
    <dbReference type="NCBI Taxonomy" id="2587808"/>
    <lineage>
        <taxon>Bacteria</taxon>
        <taxon>Bacillati</taxon>
        <taxon>Actinomycetota</taxon>
        <taxon>Actinomycetes</taxon>
        <taxon>Micrococcales</taxon>
        <taxon>Promicromonosporaceae</taxon>
        <taxon>Cellulosimicrobium</taxon>
    </lineage>
</organism>
<feature type="chain" id="PRO_5038733769" evidence="2">
    <location>
        <begin position="21"/>
        <end position="217"/>
    </location>
</feature>
<name>A0A6M5UH77_9MICO</name>
<accession>A0A6M5UH77</accession>
<dbReference type="RefSeq" id="WP_154799209.1">
    <property type="nucleotide sequence ID" value="NZ_CP052757.1"/>
</dbReference>
<feature type="signal peptide" evidence="2">
    <location>
        <begin position="1"/>
        <end position="20"/>
    </location>
</feature>
<evidence type="ECO:0000256" key="2">
    <source>
        <dbReference type="SAM" id="SignalP"/>
    </source>
</evidence>